<evidence type="ECO:0000313" key="1">
    <source>
        <dbReference type="EMBL" id="PJE73533.1"/>
    </source>
</evidence>
<sequence>MNFSKNTKFIMAIVLQLFIVAAIIVFKASVIAGGTTVLFKVEPVDPRDIFRGDYMILSYEDVSRLDRELFKSEKIKRGDNVYAELKQNGRFWEVARVISRKPDKGTLFMKGSISGSRSKSVLMTYQIENYFIPEGSGQNINLRDSNPYVEVAIDKEGNAVLKKLYIYDEPFESMSREEIKNLQEETINQTKKQSSADARSLADIKQIQLGLEIYFDGNKKYPMTLEELVPNIMKEIPKSPVNGSDYDYCSDKIKSYVLGAMMFNRIGANELIESSNCDPNKDTICGQNGYFCAGQTRQ</sequence>
<comment type="caution">
    <text evidence="1">The sequence shown here is derived from an EMBL/GenBank/DDBJ whole genome shotgun (WGS) entry which is preliminary data.</text>
</comment>
<dbReference type="EMBL" id="PFER01000033">
    <property type="protein sequence ID" value="PJE73533.1"/>
    <property type="molecule type" value="Genomic_DNA"/>
</dbReference>
<name>A0A2M8LA80_9BACT</name>
<protein>
    <submittedName>
        <fullName evidence="1">Uncharacterized protein</fullName>
    </submittedName>
</protein>
<dbReference type="AlphaFoldDB" id="A0A2M8LA80"/>
<evidence type="ECO:0000313" key="2">
    <source>
        <dbReference type="Proteomes" id="UP000230959"/>
    </source>
</evidence>
<proteinExistence type="predicted"/>
<gene>
    <name evidence="1" type="ORF">COV02_02130</name>
</gene>
<reference evidence="2" key="1">
    <citation type="submission" date="2017-09" db="EMBL/GenBank/DDBJ databases">
        <title>Depth-based differentiation of microbial function through sediment-hosted aquifers and enrichment of novel symbionts in the deep terrestrial subsurface.</title>
        <authorList>
            <person name="Probst A.J."/>
            <person name="Ladd B."/>
            <person name="Jarett J.K."/>
            <person name="Geller-Mcgrath D.E."/>
            <person name="Sieber C.M.K."/>
            <person name="Emerson J.B."/>
            <person name="Anantharaman K."/>
            <person name="Thomas B.C."/>
            <person name="Malmstrom R."/>
            <person name="Stieglmeier M."/>
            <person name="Klingl A."/>
            <person name="Woyke T."/>
            <person name="Ryan C.M."/>
            <person name="Banfield J.F."/>
        </authorList>
    </citation>
    <scope>NUCLEOTIDE SEQUENCE [LARGE SCALE GENOMIC DNA]</scope>
</reference>
<dbReference type="InterPro" id="IPR025833">
    <property type="entry name" value="GDYXXLXY"/>
</dbReference>
<dbReference type="Proteomes" id="UP000230959">
    <property type="component" value="Unassembled WGS sequence"/>
</dbReference>
<accession>A0A2M8LA80</accession>
<dbReference type="Pfam" id="PF14345">
    <property type="entry name" value="GDYXXLXY"/>
    <property type="match status" value="1"/>
</dbReference>
<organism evidence="1 2">
    <name type="scientific">Candidatus Terrybacteria bacterium CG10_big_fil_rev_8_21_14_0_10_41_10</name>
    <dbReference type="NCBI Taxonomy" id="1975026"/>
    <lineage>
        <taxon>Bacteria</taxon>
        <taxon>Candidatus Terryibacteriota</taxon>
    </lineage>
</organism>